<accession>S0FY21</accession>
<evidence type="ECO:0000313" key="1">
    <source>
        <dbReference type="EMBL" id="EMS79968.1"/>
    </source>
</evidence>
<organism evidence="1 2">
    <name type="scientific">Desulfotignum phosphitoxidans DSM 13687</name>
    <dbReference type="NCBI Taxonomy" id="1286635"/>
    <lineage>
        <taxon>Bacteria</taxon>
        <taxon>Pseudomonadati</taxon>
        <taxon>Thermodesulfobacteriota</taxon>
        <taxon>Desulfobacteria</taxon>
        <taxon>Desulfobacterales</taxon>
        <taxon>Desulfobacteraceae</taxon>
        <taxon>Desulfotignum</taxon>
    </lineage>
</organism>
<comment type="caution">
    <text evidence="1">The sequence shown here is derived from an EMBL/GenBank/DDBJ whole genome shotgun (WGS) entry which is preliminary data.</text>
</comment>
<dbReference type="AlphaFoldDB" id="S0FY21"/>
<gene>
    <name evidence="1" type="ORF">Dpo_3c01100</name>
</gene>
<evidence type="ECO:0000313" key="2">
    <source>
        <dbReference type="Proteomes" id="UP000014216"/>
    </source>
</evidence>
<name>S0FY21_9BACT</name>
<keyword evidence="2" id="KW-1185">Reference proteome</keyword>
<dbReference type="Proteomes" id="UP000014216">
    <property type="component" value="Unassembled WGS sequence"/>
</dbReference>
<dbReference type="EMBL" id="APJX01000003">
    <property type="protein sequence ID" value="EMS79968.1"/>
    <property type="molecule type" value="Genomic_DNA"/>
</dbReference>
<proteinExistence type="predicted"/>
<sequence>MYFPVIHTVFEHEGILVCCTLCAHGWGEKWSRYFLSGTAIRTIFIWAEIFSSGFPRKNQSVSGGCGASSATCATVRPRNKSAFAEFGNAAIFGKWHWNDVRARPDLFAILSWLLTLIQPARILLWVERRRMLT</sequence>
<protein>
    <submittedName>
        <fullName evidence="1">Uncharacterized protein</fullName>
    </submittedName>
</protein>
<reference evidence="1 2" key="1">
    <citation type="journal article" date="2013" name="Genome Announc.">
        <title>Draft Genome Sequence of Desulfotignum phosphitoxidans DSM 13687 Strain FiPS-3.</title>
        <authorList>
            <person name="Poehlein A."/>
            <person name="Daniel R."/>
            <person name="Simeonova D.D."/>
        </authorList>
    </citation>
    <scope>NUCLEOTIDE SEQUENCE [LARGE SCALE GENOMIC DNA]</scope>
    <source>
        <strain evidence="1 2">DSM 13687</strain>
    </source>
</reference>